<dbReference type="Proteomes" id="UP000694871">
    <property type="component" value="Unplaced"/>
</dbReference>
<dbReference type="PROSITE" id="PS00232">
    <property type="entry name" value="CADHERIN_1"/>
    <property type="match status" value="10"/>
</dbReference>
<feature type="compositionally biased region" description="Polar residues" evidence="9">
    <location>
        <begin position="2214"/>
        <end position="2236"/>
    </location>
</feature>
<evidence type="ECO:0000256" key="2">
    <source>
        <dbReference type="ARBA" id="ARBA00022692"/>
    </source>
</evidence>
<dbReference type="PANTHER" id="PTHR24026:SF126">
    <property type="entry name" value="PROTOCADHERIN FAT 4"/>
    <property type="match status" value="1"/>
</dbReference>
<dbReference type="InterPro" id="IPR002126">
    <property type="entry name" value="Cadherin-like_dom"/>
</dbReference>
<dbReference type="InterPro" id="IPR015919">
    <property type="entry name" value="Cadherin-like_sf"/>
</dbReference>
<feature type="domain" description="Cadherin" evidence="11">
    <location>
        <begin position="837"/>
        <end position="933"/>
    </location>
</feature>
<keyword evidence="3" id="KW-0677">Repeat</keyword>
<evidence type="ECO:0000256" key="1">
    <source>
        <dbReference type="ARBA" id="ARBA00004370"/>
    </source>
</evidence>
<feature type="domain" description="Cadherin" evidence="11">
    <location>
        <begin position="295"/>
        <end position="401"/>
    </location>
</feature>
<feature type="domain" description="Cadherin" evidence="11">
    <location>
        <begin position="1953"/>
        <end position="2055"/>
    </location>
</feature>
<feature type="region of interest" description="Disordered" evidence="9">
    <location>
        <begin position="2260"/>
        <end position="2354"/>
    </location>
</feature>
<dbReference type="InterPro" id="IPR027397">
    <property type="entry name" value="Catenin-bd_sf"/>
</dbReference>
<feature type="domain" description="Cadherin" evidence="11">
    <location>
        <begin position="1723"/>
        <end position="1838"/>
    </location>
</feature>
<keyword evidence="2 10" id="KW-0812">Transmembrane</keyword>
<feature type="domain" description="Cadherin" evidence="11">
    <location>
        <begin position="1248"/>
        <end position="1373"/>
    </location>
</feature>
<evidence type="ECO:0000256" key="10">
    <source>
        <dbReference type="SAM" id="Phobius"/>
    </source>
</evidence>
<evidence type="ECO:0000256" key="3">
    <source>
        <dbReference type="ARBA" id="ARBA00022737"/>
    </source>
</evidence>
<dbReference type="SUPFAM" id="SSF49313">
    <property type="entry name" value="Cadherin-like"/>
    <property type="match status" value="19"/>
</dbReference>
<dbReference type="PRINTS" id="PR00205">
    <property type="entry name" value="CADHERIN"/>
</dbReference>
<proteinExistence type="predicted"/>
<feature type="transmembrane region" description="Helical" evidence="10">
    <location>
        <begin position="2169"/>
        <end position="2192"/>
    </location>
</feature>
<evidence type="ECO:0000256" key="8">
    <source>
        <dbReference type="PROSITE-ProRule" id="PRU00043"/>
    </source>
</evidence>
<keyword evidence="5" id="KW-0130">Cell adhesion</keyword>
<dbReference type="SMART" id="SM00112">
    <property type="entry name" value="CA"/>
    <property type="match status" value="19"/>
</dbReference>
<evidence type="ECO:0000256" key="5">
    <source>
        <dbReference type="ARBA" id="ARBA00022889"/>
    </source>
</evidence>
<feature type="domain" description="Cadherin" evidence="11">
    <location>
        <begin position="1143"/>
        <end position="1247"/>
    </location>
</feature>
<dbReference type="Gene3D" id="4.10.900.10">
    <property type="entry name" value="TCF3-CBD (Catenin binding domain)"/>
    <property type="match status" value="1"/>
</dbReference>
<dbReference type="Pfam" id="PF00028">
    <property type="entry name" value="Cadherin"/>
    <property type="match status" value="18"/>
</dbReference>
<reference evidence="13" key="1">
    <citation type="submission" date="2025-08" db="UniProtKB">
        <authorList>
            <consortium name="RefSeq"/>
        </authorList>
    </citation>
    <scope>IDENTIFICATION</scope>
</reference>
<comment type="subcellular location">
    <subcellularLocation>
        <location evidence="1">Membrane</location>
    </subcellularLocation>
</comment>
<keyword evidence="6 10" id="KW-1133">Transmembrane helix</keyword>
<sequence length="2549" mass="279283">MVVSGSDTMVLFFSKERAVEIRKVNSVATCISAVEGIVYLISALSNVEHSSVLLTVSARDGGGLCSVVNAVVTVRILQTDMAPAVFERSRYTFSVPEDLPEGSAVGTVKAREPLNFLETISYRISSGDPYGRFSIDSQYGIIRTKKLLDHETHCHTVLTVQSQLGSFPVYSNVQVNITVIDVNDNPPVFVTESDNIRISHSTVSGTALYIAHAEDKDSGLNGVIRYTIVSNQSGIFTIDPVLGVLYLAKTLDTSKQKEYTIRIAAEDHGSPPLSSLMVLTVIVDEQKAHPILSFENLVYHVDVRETCSIGAIILQVQARTLDPQYTPGLFVYSLEHNKDSASFRIDPKTGSIYLRNPLDYELTQSHSFRACVTSPMDKSGRNASTSVIVNVLDENDNSPVFMRDVYFLEIEESSLPHGVVGTLTAVDKDSGRNGQLSYFLLSDGKYFKINSNTGEIINWVALDYEQQTHHQLVVLVTDHGAPPLNATVTAYISVTDLNDNHPCFPQFSAGTEFSIKVLEGQPAGTLVATLHAKDLDSGNNGMVSYSLSSGESLGHFQIDGSSGELRTTEALLYNWRSTYRMVITAADQGIPSLQGQMDINVEVIPLPKGSSVSFQNIRHFVIPENFRPAQVLGSLRVPGQHLSTSKKQRYSISEEDSDVPFEVDSSCGDLLLSKELDYETASHYFFRVIVNDDQNSRPQSSTIFVSIDVEDRNDHSPSFQNDFVVIGIEENVPVGTLVHTFNAKDGDGSFMNSNIQYSVHRNNFSENPFLIHPFYGSLITAVPLDQEMVQSVILTVVATDQAVNLTDRRQGSLTAKIIILDVNDNHPTFVSSPLSYIREDVETGSTVHCIVAHDPDQGRNGQITYSLLSSNEDQVFALDKSSGLLTITFALDRENQEYYNVTIVAVDDGTPALSATQILTVIVLDVNDEPPVFTKDQYQASIYENENPGELVIKIEATDKDSGTNSLLQYEIFPGPGHEIFQINSDTGEITTAISLDREAQEIFTIKVLVRDSGSPVLSSTASVVIRILDTNDHTPKFLLPVSEIQILENQDPSVISTILAVDMDAGSNGTVQCHIIDGNIRGYFALNETSGDLSTTCGLDREIVSNFTINIECSDLGNPQKSSMTHVQITVLDENDNSPLFARNHYQTSVREDLGEGSAVLELHAIDGDEGPNGEVRYAIMDDTLGAFTINCITGTVTTKKPLDQEKKSHYVFRVVATDLGILGPRTSSVTVTVDIEDVNDNSPFFLQNPVKASVPFQTSVNQTIATVKASDLDLGLNGAVNFMFETPETMLQMDPNTGEIFLRKPVPHEGFVTYLLILASDQGVPARTATAVLAISSETLRETISFSHSQYEVTVPENTEKGVITVEKPEFLDYEVRQKLHFTVLADNGLSSVLCGMTVFIQDMNDNAPQFEQSCFTASVWEGQLTSTYIMQIYATDADSGINGELKYSIISGNTNEAFLIDSAQGIISAYTVFNREDISSYRLVLQAVDGGTPRLSATSTIEIQVVDVNDNVPTIQPLGTVELPENTPLGFLVMQVLADDADLGPPLHYSFAEGGNPGRKFAIDKYKGKITLVQALDFEEIAQLELLIRVSDSVHQTTEKLLILISDINDNPPVFTQDAYQVMIPELTTINASVLTVCATDRDSEYNGKISYRILTSSDAFSMDPKNGSLFLTKPVMYQDKNPIIQLLVEAIDHGNPPLTAITSVIVHIQDVNNYAPQFTMAAYNLSVRENMSIGVKLLTFSAIDNDMTHENSYIEYAIIGGNGSNKFLVEMCVIEPQSPNKVVGNLVLRSLLNREKVSFYQLLILASDHGTPLLNSTATVAITVLDVNDNPPVFTSLEYRVHVRESTPVGSHITVVSASDYDAGSNAEVTYSIVSGNDKEHFRLDGKTGSLDLVRPLDYEETITFSLTIQACDGGTDIKNMAFATVFVSVLDDNDYAPIFVFPNVDCRVHENLPPFSSVCTISALDFDTGPYGHLSYFIQSPCLSGRGTSVDDDMFLIDPLTGAIRTKQVLDFEHQNKYCFVAQARDKSDATATVTVQVTVEGTDEFDPVFNKDLYLFGFPEMNEAGQLVGRVSASDYDRGLDGVIRYSLLKPSPFFSVNQSSGAIYLTKSFHRKRSSMKRKEGTLELLIKAHSPKLDSKFSICTVLVNISSTPENSSMLAPHTLTIGIVAFTVLFLFLAISLAMLIVRYRQKDAVNSSEKKEIPCGSATDLSAGNESSAPEAAQNTPVPATSTLPISSIAEWLSLVGFRERKDMANPCRHSDSSGHGSAEGETAEDEEIQRINEHPCRKGSESALSDRGSRIPDSGIPRDSDQLSCQSGETDVVGVSQSAETIPIFRDGGRGEERDWDTRYTSNNTSLLQNMGIKEMDVMTGIARECNFIPDGQISHYGSLATLVDSDEDLRGSYNWDYLLNWEPRFKPLASVFSDIAELKDESIKTYSLPKEKKSFIFPPPLITSVAQPGLKTVPPRMPTLQPGQAFKNCPHSPLLHNLRYPPSAMTPSFSPSLSLLTVQTPVASPLTSHPSLRGMCPGGPTCELLTEEEIQV</sequence>
<keyword evidence="7 10" id="KW-0472">Membrane</keyword>
<dbReference type="PROSITE" id="PS50268">
    <property type="entry name" value="CADHERIN_2"/>
    <property type="match status" value="20"/>
</dbReference>
<feature type="domain" description="Cadherin" evidence="11">
    <location>
        <begin position="87"/>
        <end position="189"/>
    </location>
</feature>
<feature type="domain" description="Cadherin" evidence="11">
    <location>
        <begin position="190"/>
        <end position="292"/>
    </location>
</feature>
<evidence type="ECO:0000313" key="12">
    <source>
        <dbReference type="Proteomes" id="UP000694871"/>
    </source>
</evidence>
<feature type="domain" description="Cadherin" evidence="11">
    <location>
        <begin position="728"/>
        <end position="829"/>
    </location>
</feature>
<dbReference type="RefSeq" id="XP_015264517.1">
    <property type="nucleotide sequence ID" value="XM_015409031.1"/>
</dbReference>
<feature type="domain" description="Cadherin" evidence="11">
    <location>
        <begin position="934"/>
        <end position="1038"/>
    </location>
</feature>
<feature type="domain" description="Cadherin" evidence="11">
    <location>
        <begin position="2056"/>
        <end position="2168"/>
    </location>
</feature>
<feature type="domain" description="Cadherin" evidence="11">
    <location>
        <begin position="614"/>
        <end position="719"/>
    </location>
</feature>
<evidence type="ECO:0000256" key="9">
    <source>
        <dbReference type="SAM" id="MobiDB-lite"/>
    </source>
</evidence>
<name>A0ABM1JST0_GEKJA</name>
<keyword evidence="4 8" id="KW-0106">Calcium</keyword>
<accession>A0ABM1JST0</accession>
<dbReference type="PANTHER" id="PTHR24026">
    <property type="entry name" value="FAT ATYPICAL CADHERIN-RELATED"/>
    <property type="match status" value="1"/>
</dbReference>
<feature type="domain" description="Cadherin" evidence="11">
    <location>
        <begin position="509"/>
        <end position="614"/>
    </location>
</feature>
<feature type="domain" description="Cadherin" evidence="11">
    <location>
        <begin position="1374"/>
        <end position="1413"/>
    </location>
</feature>
<evidence type="ECO:0000313" key="13">
    <source>
        <dbReference type="RefSeq" id="XP_015264517.1"/>
    </source>
</evidence>
<evidence type="ECO:0000259" key="11">
    <source>
        <dbReference type="PROSITE" id="PS50268"/>
    </source>
</evidence>
<protein>
    <submittedName>
        <fullName evidence="13">Protocadherin-23-like</fullName>
    </submittedName>
</protein>
<feature type="region of interest" description="Disordered" evidence="9">
    <location>
        <begin position="2203"/>
        <end position="2236"/>
    </location>
</feature>
<evidence type="ECO:0000256" key="6">
    <source>
        <dbReference type="ARBA" id="ARBA00022989"/>
    </source>
</evidence>
<dbReference type="InterPro" id="IPR020894">
    <property type="entry name" value="Cadherin_CS"/>
</dbReference>
<feature type="compositionally biased region" description="Basic and acidic residues" evidence="9">
    <location>
        <begin position="2284"/>
        <end position="2296"/>
    </location>
</feature>
<keyword evidence="12" id="KW-1185">Reference proteome</keyword>
<feature type="domain" description="Cadherin" evidence="11">
    <location>
        <begin position="402"/>
        <end position="504"/>
    </location>
</feature>
<feature type="domain" description="Cadherin" evidence="11">
    <location>
        <begin position="1414"/>
        <end position="1518"/>
    </location>
</feature>
<evidence type="ECO:0000256" key="7">
    <source>
        <dbReference type="ARBA" id="ARBA00023136"/>
    </source>
</evidence>
<gene>
    <name evidence="13" type="primary">LOC107108575</name>
</gene>
<feature type="domain" description="Cadherin" evidence="11">
    <location>
        <begin position="1518"/>
        <end position="1618"/>
    </location>
</feature>
<organism evidence="12 13">
    <name type="scientific">Gekko japonicus</name>
    <name type="common">Schlegel's Japanese gecko</name>
    <dbReference type="NCBI Taxonomy" id="146911"/>
    <lineage>
        <taxon>Eukaryota</taxon>
        <taxon>Metazoa</taxon>
        <taxon>Chordata</taxon>
        <taxon>Craniata</taxon>
        <taxon>Vertebrata</taxon>
        <taxon>Euteleostomi</taxon>
        <taxon>Lepidosauria</taxon>
        <taxon>Squamata</taxon>
        <taxon>Bifurcata</taxon>
        <taxon>Gekkota</taxon>
        <taxon>Gekkonidae</taxon>
        <taxon>Gekkoninae</taxon>
        <taxon>Gekko</taxon>
    </lineage>
</organism>
<feature type="domain" description="Cadherin" evidence="11">
    <location>
        <begin position="1619"/>
        <end position="1722"/>
    </location>
</feature>
<feature type="domain" description="Cadherin" evidence="11">
    <location>
        <begin position="1039"/>
        <end position="1142"/>
    </location>
</feature>
<dbReference type="Gene3D" id="2.60.40.60">
    <property type="entry name" value="Cadherins"/>
    <property type="match status" value="20"/>
</dbReference>
<dbReference type="CDD" id="cd11304">
    <property type="entry name" value="Cadherin_repeat"/>
    <property type="match status" value="19"/>
</dbReference>
<feature type="compositionally biased region" description="Polar residues" evidence="9">
    <location>
        <begin position="2318"/>
        <end position="2336"/>
    </location>
</feature>
<feature type="compositionally biased region" description="Basic and acidic residues" evidence="9">
    <location>
        <begin position="2343"/>
        <end position="2354"/>
    </location>
</feature>
<feature type="domain" description="Cadherin" evidence="11">
    <location>
        <begin position="1839"/>
        <end position="1944"/>
    </location>
</feature>
<dbReference type="GeneID" id="107108575"/>
<evidence type="ECO:0000256" key="4">
    <source>
        <dbReference type="ARBA" id="ARBA00022837"/>
    </source>
</evidence>